<evidence type="ECO:0000256" key="5">
    <source>
        <dbReference type="SAM" id="MobiDB-lite"/>
    </source>
</evidence>
<feature type="region of interest" description="Disordered" evidence="5">
    <location>
        <begin position="220"/>
        <end position="241"/>
    </location>
</feature>
<proteinExistence type="predicted"/>
<dbReference type="InterPro" id="IPR044817">
    <property type="entry name" value="SBP-like"/>
</dbReference>
<evidence type="ECO:0000256" key="4">
    <source>
        <dbReference type="PROSITE-ProRule" id="PRU00470"/>
    </source>
</evidence>
<dbReference type="Gene3D" id="4.10.1100.10">
    <property type="entry name" value="Transcription factor, SBP-box domain"/>
    <property type="match status" value="1"/>
</dbReference>
<feature type="region of interest" description="Disordered" evidence="5">
    <location>
        <begin position="285"/>
        <end position="323"/>
    </location>
</feature>
<reference evidence="7" key="1">
    <citation type="submission" date="2021-01" db="UniProtKB">
        <authorList>
            <consortium name="EnsemblPlants"/>
        </authorList>
    </citation>
    <scope>IDENTIFICATION</scope>
</reference>
<dbReference type="GO" id="GO:0003677">
    <property type="term" value="F:DNA binding"/>
    <property type="evidence" value="ECO:0007669"/>
    <property type="project" value="InterPro"/>
</dbReference>
<dbReference type="InterPro" id="IPR004333">
    <property type="entry name" value="SBP_dom"/>
</dbReference>
<dbReference type="PANTHER" id="PTHR31251:SF108">
    <property type="entry name" value="SQUAMOSA PROMOTER-BINDING-LIKE PROTEIN 7"/>
    <property type="match status" value="1"/>
</dbReference>
<keyword evidence="1" id="KW-0479">Metal-binding</keyword>
<dbReference type="Pfam" id="PF03110">
    <property type="entry name" value="SBP"/>
    <property type="match status" value="1"/>
</dbReference>
<feature type="compositionally biased region" description="Pro residues" evidence="5">
    <location>
        <begin position="1"/>
        <end position="11"/>
    </location>
</feature>
<dbReference type="OMA" id="WQSEELS"/>
<keyword evidence="2 4" id="KW-0863">Zinc-finger</keyword>
<dbReference type="GO" id="GO:0008270">
    <property type="term" value="F:zinc ion binding"/>
    <property type="evidence" value="ECO:0007669"/>
    <property type="project" value="UniProtKB-KW"/>
</dbReference>
<dbReference type="EnsemblPlants" id="Kaladp0018s0316.1.v1.1">
    <property type="protein sequence ID" value="Kaladp0018s0316.1.v1.1"/>
    <property type="gene ID" value="Kaladp0018s0316.v1.1"/>
</dbReference>
<feature type="domain" description="SBP-type" evidence="6">
    <location>
        <begin position="149"/>
        <end position="226"/>
    </location>
</feature>
<feature type="compositionally biased region" description="Polar residues" evidence="5">
    <location>
        <begin position="14"/>
        <end position="31"/>
    </location>
</feature>
<dbReference type="Gramene" id="Kaladp0018s0316.1.v1.1">
    <property type="protein sequence ID" value="Kaladp0018s0316.1.v1.1"/>
    <property type="gene ID" value="Kaladp0018s0316.v1.1"/>
</dbReference>
<feature type="compositionally biased region" description="Polar residues" evidence="5">
    <location>
        <begin position="314"/>
        <end position="323"/>
    </location>
</feature>
<organism evidence="7 8">
    <name type="scientific">Kalanchoe fedtschenkoi</name>
    <name type="common">Lavender scallops</name>
    <name type="synonym">South American air plant</name>
    <dbReference type="NCBI Taxonomy" id="63787"/>
    <lineage>
        <taxon>Eukaryota</taxon>
        <taxon>Viridiplantae</taxon>
        <taxon>Streptophyta</taxon>
        <taxon>Embryophyta</taxon>
        <taxon>Tracheophyta</taxon>
        <taxon>Spermatophyta</taxon>
        <taxon>Magnoliopsida</taxon>
        <taxon>eudicotyledons</taxon>
        <taxon>Gunneridae</taxon>
        <taxon>Pentapetalae</taxon>
        <taxon>Saxifragales</taxon>
        <taxon>Crassulaceae</taxon>
        <taxon>Kalanchoe</taxon>
    </lineage>
</organism>
<dbReference type="PANTHER" id="PTHR31251">
    <property type="entry name" value="SQUAMOSA PROMOTER-BINDING-LIKE PROTEIN 4"/>
    <property type="match status" value="1"/>
</dbReference>
<keyword evidence="8" id="KW-1185">Reference proteome</keyword>
<dbReference type="SUPFAM" id="SSF103612">
    <property type="entry name" value="SBT domain"/>
    <property type="match status" value="1"/>
</dbReference>
<evidence type="ECO:0000256" key="2">
    <source>
        <dbReference type="ARBA" id="ARBA00022771"/>
    </source>
</evidence>
<feature type="compositionally biased region" description="Polar residues" evidence="5">
    <location>
        <begin position="285"/>
        <end position="299"/>
    </location>
</feature>
<evidence type="ECO:0000259" key="6">
    <source>
        <dbReference type="PROSITE" id="PS51141"/>
    </source>
</evidence>
<dbReference type="InterPro" id="IPR036893">
    <property type="entry name" value="SBP_sf"/>
</dbReference>
<accession>A0A7N0T2I5</accession>
<feature type="region of interest" description="Disordered" evidence="5">
    <location>
        <begin position="1"/>
        <end position="47"/>
    </location>
</feature>
<keyword evidence="3" id="KW-0862">Zinc</keyword>
<feature type="compositionally biased region" description="Basic and acidic residues" evidence="5">
    <location>
        <begin position="716"/>
        <end position="729"/>
    </location>
</feature>
<evidence type="ECO:0000313" key="7">
    <source>
        <dbReference type="EnsemblPlants" id="Kaladp0018s0316.1.v1.1"/>
    </source>
</evidence>
<feature type="region of interest" description="Disordered" evidence="5">
    <location>
        <begin position="673"/>
        <end position="692"/>
    </location>
</feature>
<feature type="region of interest" description="Disordered" evidence="5">
    <location>
        <begin position="706"/>
        <end position="729"/>
    </location>
</feature>
<dbReference type="Pfam" id="PF26102">
    <property type="entry name" value="Ig_SPL7"/>
    <property type="match status" value="1"/>
</dbReference>
<evidence type="ECO:0000313" key="8">
    <source>
        <dbReference type="Proteomes" id="UP000594263"/>
    </source>
</evidence>
<dbReference type="AlphaFoldDB" id="A0A7N0T2I5"/>
<name>A0A7N0T2I5_KALFE</name>
<dbReference type="PROSITE" id="PS51141">
    <property type="entry name" value="ZF_SBP"/>
    <property type="match status" value="1"/>
</dbReference>
<dbReference type="Proteomes" id="UP000594263">
    <property type="component" value="Unplaced"/>
</dbReference>
<sequence length="811" mass="90411">MEPSSPKPQPLKPDSQSQILPQSESELASSSHRPKAAGMDLGFPAMEESESTTLFDWGDLLDFTVDEDQFALPSPSPFGSDEAPVAGFEESADRVRKRDPKLTCENFLAGRVPCACPEMDALLAEEEELRGTGKKRARTVRSAAAAGVVARCQVPGCEVDISELKGYHKRHRVCLKCANASTVALDGESKRYCQQCGKFHILSDFDDEKRSCRRKLERHNNRRRRKLTNAKGPTEDDIPGDPLVEEFCCDVEAGKAIETLTTKTTPDEALVRSEDVLIANTCSTFSSQDTRSDSPGSDETNMDGVKERSRYGPPSSNGDNKSAFSSVCPTGRISFKLYDWNPAEFPRRLRHQIFQWLASMPVELEGYIRPGCTILTVFLSMPKFMWVELFKDPASQLQDFISAPGRLLSGKGTIHVYLDDMRFLIARDGTFVKKVLTDVHAPKLHYVHPTFFEAGKPMEFVACGSNLLQQKFRFLVSFQEKYIANECYLPFSPGHSELESTCHFNHQTYKIYALLIDSDAFGPAFVEVENQCGLSNYIPVLIGDAEVCAEMERIQQTCVRSFISESSVCEPDNCEVYEAVHSAVSEFVLDIAWLLKKPASESLQDNLTSSQIKRYDSVLSHLLLNDSKVILDRVLKSLSIRISNAEKSSPGYATCEDGIRLLQKRMDQASNTLRLKRSGLTSPSKNSFSSDALENNIYSERTSAIHIDEEDTNSSPEHKSVPLEDSTRAQRSETVPLLCVDDSVKTKHMDKWPRQSCSAIISSTRIVPHTRTTFSLAAIALVCFGVCAVMIHPDKVGQFAVIVRRCLFDRS</sequence>
<protein>
    <recommendedName>
        <fullName evidence="6">SBP-type domain-containing protein</fullName>
    </recommendedName>
</protein>
<evidence type="ECO:0000256" key="1">
    <source>
        <dbReference type="ARBA" id="ARBA00022723"/>
    </source>
</evidence>
<evidence type="ECO:0000256" key="3">
    <source>
        <dbReference type="ARBA" id="ARBA00022833"/>
    </source>
</evidence>
<dbReference type="GO" id="GO:0005634">
    <property type="term" value="C:nucleus"/>
    <property type="evidence" value="ECO:0007669"/>
    <property type="project" value="InterPro"/>
</dbReference>